<evidence type="ECO:0000256" key="1">
    <source>
        <dbReference type="ARBA" id="ARBA00023002"/>
    </source>
</evidence>
<dbReference type="OrthoDB" id="9805337at2"/>
<proteinExistence type="predicted"/>
<gene>
    <name evidence="3" type="primary">dadA_2</name>
    <name evidence="4" type="synonym">dadA_3</name>
    <name evidence="3" type="ORF">MGA5115_01073</name>
    <name evidence="4" type="ORF">MGA5116_01295</name>
</gene>
<accession>A0A1C3JPE3</accession>
<sequence length="432" mass="47481">MNHTLLDSSIIPSNTTGKPSFAVVGAGVVGLCVALEALRQGYAVTLLDSNEPGTAASYGNAGYLATELIDPLATPESVRSAPKLCLDPDGPVCVPWKYLRHSIPWYAKFLAASNTANAQRGTQALSALNQLSVAAWQRLLTDIDAADQIIKVGNLVVWENPEKKADAHALIERMATFGLTCEYVEGQRLADLEPELSQQLSHAVFFPDAYRLSDPYAVCQTLYNTFIERGGQFFQQKVMGLEAHHKAIQIYLEDQKAYPFDQVTVCAGAWSTELLKQVGITVPLEAERGYQLTFPEKNQQHLNHMVLSADRRFVMSPLDSGLRAVGMSEIGGTSLAPIKKRYAVLNKHTKALLPEAYSKGKEAPTEWMGHRPTLPDSLPVIDQHPTFSRLSFAFGHQHLGITQAAITAELLLQKIQNEPTLLSLNAFKVDRF</sequence>
<dbReference type="InterPro" id="IPR036188">
    <property type="entry name" value="FAD/NAD-bd_sf"/>
</dbReference>
<evidence type="ECO:0000313" key="6">
    <source>
        <dbReference type="Proteomes" id="UP000092871"/>
    </source>
</evidence>
<keyword evidence="5" id="KW-1185">Reference proteome</keyword>
<protein>
    <submittedName>
        <fullName evidence="3">D-amino acid dehydrogenase small subunit</fullName>
        <ecNumber evidence="3">1.4.99.6</ecNumber>
    </submittedName>
</protein>
<dbReference type="GO" id="GO:0016491">
    <property type="term" value="F:oxidoreductase activity"/>
    <property type="evidence" value="ECO:0007669"/>
    <property type="project" value="UniProtKB-KW"/>
</dbReference>
<feature type="domain" description="FAD dependent oxidoreductase" evidence="2">
    <location>
        <begin position="22"/>
        <end position="411"/>
    </location>
</feature>
<dbReference type="AlphaFoldDB" id="A0A1C3JPE3"/>
<dbReference type="SUPFAM" id="SSF54373">
    <property type="entry name" value="FAD-linked reductases, C-terminal domain"/>
    <property type="match status" value="1"/>
</dbReference>
<dbReference type="Proteomes" id="UP000092840">
    <property type="component" value="Unassembled WGS sequence"/>
</dbReference>
<dbReference type="SUPFAM" id="SSF51905">
    <property type="entry name" value="FAD/NAD(P)-binding domain"/>
    <property type="match status" value="1"/>
</dbReference>
<evidence type="ECO:0000313" key="4">
    <source>
        <dbReference type="EMBL" id="SBT20708.1"/>
    </source>
</evidence>
<dbReference type="GO" id="GO:0005737">
    <property type="term" value="C:cytoplasm"/>
    <property type="evidence" value="ECO:0007669"/>
    <property type="project" value="TreeGrafter"/>
</dbReference>
<dbReference type="EC" id="1.4.99.6" evidence="3"/>
<keyword evidence="1 3" id="KW-0560">Oxidoreductase</keyword>
<dbReference type="RefSeq" id="WP_067033068.1">
    <property type="nucleotide sequence ID" value="NZ_FLRA01000006.1"/>
</dbReference>
<reference evidence="3 6" key="1">
    <citation type="submission" date="2016-06" db="EMBL/GenBank/DDBJ databases">
        <authorList>
            <person name="Kjaerup R.B."/>
            <person name="Dalgaard T.S."/>
            <person name="Juul-Madsen H.R."/>
        </authorList>
    </citation>
    <scope>NUCLEOTIDE SEQUENCE [LARGE SCALE GENOMIC DNA]</scope>
    <source>
        <strain evidence="3 6">CECT 5115</strain>
    </source>
</reference>
<dbReference type="EMBL" id="FLRA01000006">
    <property type="protein sequence ID" value="SBT16985.1"/>
    <property type="molecule type" value="Genomic_DNA"/>
</dbReference>
<reference evidence="4 5" key="2">
    <citation type="submission" date="2016-06" db="EMBL/GenBank/DDBJ databases">
        <authorList>
            <person name="Rodrigo-Torres L."/>
            <person name="Arahal D.R."/>
        </authorList>
    </citation>
    <scope>NUCLEOTIDE SEQUENCE [LARGE SCALE GENOMIC DNA]</scope>
    <source>
        <strain evidence="4 5">CECT 5116</strain>
    </source>
</reference>
<organism evidence="3 6">
    <name type="scientific">Marinomonas gallaica</name>
    <dbReference type="NCBI Taxonomy" id="1806667"/>
    <lineage>
        <taxon>Bacteria</taxon>
        <taxon>Pseudomonadati</taxon>
        <taxon>Pseudomonadota</taxon>
        <taxon>Gammaproteobacteria</taxon>
        <taxon>Oceanospirillales</taxon>
        <taxon>Oceanospirillaceae</taxon>
        <taxon>Marinomonas</taxon>
    </lineage>
</organism>
<dbReference type="PANTHER" id="PTHR13847">
    <property type="entry name" value="SARCOSINE DEHYDROGENASE-RELATED"/>
    <property type="match status" value="1"/>
</dbReference>
<evidence type="ECO:0000313" key="5">
    <source>
        <dbReference type="Proteomes" id="UP000092840"/>
    </source>
</evidence>
<dbReference type="PANTHER" id="PTHR13847:SF289">
    <property type="entry name" value="GLYCINE OXIDASE"/>
    <property type="match status" value="1"/>
</dbReference>
<evidence type="ECO:0000259" key="2">
    <source>
        <dbReference type="Pfam" id="PF01266"/>
    </source>
</evidence>
<evidence type="ECO:0000313" key="3">
    <source>
        <dbReference type="EMBL" id="SBT16985.1"/>
    </source>
</evidence>
<dbReference type="Proteomes" id="UP000092871">
    <property type="component" value="Unassembled WGS sequence"/>
</dbReference>
<dbReference type="InterPro" id="IPR006076">
    <property type="entry name" value="FAD-dep_OxRdtase"/>
</dbReference>
<dbReference type="EMBL" id="FLRB01000007">
    <property type="protein sequence ID" value="SBT20708.1"/>
    <property type="molecule type" value="Genomic_DNA"/>
</dbReference>
<dbReference type="Gene3D" id="3.50.50.60">
    <property type="entry name" value="FAD/NAD(P)-binding domain"/>
    <property type="match status" value="2"/>
</dbReference>
<dbReference type="Gene3D" id="3.30.9.10">
    <property type="entry name" value="D-Amino Acid Oxidase, subunit A, domain 2"/>
    <property type="match status" value="1"/>
</dbReference>
<dbReference type="Pfam" id="PF01266">
    <property type="entry name" value="DAO"/>
    <property type="match status" value="1"/>
</dbReference>
<name>A0A1C3JPE3_9GAMM</name>